<dbReference type="EMBL" id="JAUSUR010000001">
    <property type="protein sequence ID" value="MDQ0359895.1"/>
    <property type="molecule type" value="Genomic_DNA"/>
</dbReference>
<protein>
    <submittedName>
        <fullName evidence="1">Uncharacterized protein</fullName>
    </submittedName>
</protein>
<name>A0ABU0DZC0_9FIRM</name>
<dbReference type="Proteomes" id="UP001230220">
    <property type="component" value="Unassembled WGS sequence"/>
</dbReference>
<reference evidence="1 2" key="1">
    <citation type="submission" date="2023-07" db="EMBL/GenBank/DDBJ databases">
        <title>Genomic Encyclopedia of Type Strains, Phase IV (KMG-IV): sequencing the most valuable type-strain genomes for metagenomic binning, comparative biology and taxonomic classification.</title>
        <authorList>
            <person name="Goeker M."/>
        </authorList>
    </citation>
    <scope>NUCLEOTIDE SEQUENCE [LARGE SCALE GENOMIC DNA]</scope>
    <source>
        <strain evidence="1 2">DSM 16784</strain>
    </source>
</reference>
<accession>A0ABU0DZC0</accession>
<sequence>MSKAEVLLILNSLLYSNGINKENLNINVYELVQKTGLTKPTL</sequence>
<comment type="caution">
    <text evidence="1">The sequence shown here is derived from an EMBL/GenBank/DDBJ whole genome shotgun (WGS) entry which is preliminary data.</text>
</comment>
<evidence type="ECO:0000313" key="2">
    <source>
        <dbReference type="Proteomes" id="UP001230220"/>
    </source>
</evidence>
<dbReference type="RefSeq" id="WP_307405387.1">
    <property type="nucleotide sequence ID" value="NZ_JAUSUR010000001.1"/>
</dbReference>
<keyword evidence="2" id="KW-1185">Reference proteome</keyword>
<proteinExistence type="predicted"/>
<organism evidence="1 2">
    <name type="scientific">Breznakia pachnodae</name>
    <dbReference type="NCBI Taxonomy" id="265178"/>
    <lineage>
        <taxon>Bacteria</taxon>
        <taxon>Bacillati</taxon>
        <taxon>Bacillota</taxon>
        <taxon>Erysipelotrichia</taxon>
        <taxon>Erysipelotrichales</taxon>
        <taxon>Erysipelotrichaceae</taxon>
        <taxon>Breznakia</taxon>
    </lineage>
</organism>
<gene>
    <name evidence="1" type="ORF">J2S15_000626</name>
</gene>
<evidence type="ECO:0000313" key="1">
    <source>
        <dbReference type="EMBL" id="MDQ0359895.1"/>
    </source>
</evidence>